<proteinExistence type="predicted"/>
<dbReference type="InterPro" id="IPR012794">
    <property type="entry name" value="PcaR_PcaU"/>
</dbReference>
<feature type="domain" description="IclR-ED" evidence="5">
    <location>
        <begin position="73"/>
        <end position="257"/>
    </location>
</feature>
<evidence type="ECO:0000256" key="2">
    <source>
        <dbReference type="ARBA" id="ARBA00023125"/>
    </source>
</evidence>
<dbReference type="InterPro" id="IPR036388">
    <property type="entry name" value="WH-like_DNA-bd_sf"/>
</dbReference>
<dbReference type="Gene3D" id="3.30.450.40">
    <property type="match status" value="1"/>
</dbReference>
<dbReference type="InterPro" id="IPR005471">
    <property type="entry name" value="Tscrpt_reg_IclR_N"/>
</dbReference>
<evidence type="ECO:0000313" key="7">
    <source>
        <dbReference type="Proteomes" id="UP001560267"/>
    </source>
</evidence>
<keyword evidence="1" id="KW-0805">Transcription regulation</keyword>
<dbReference type="PANTHER" id="PTHR30136:SF34">
    <property type="entry name" value="TRANSCRIPTIONAL REGULATOR"/>
    <property type="match status" value="1"/>
</dbReference>
<keyword evidence="7" id="KW-1185">Reference proteome</keyword>
<keyword evidence="3" id="KW-0804">Transcription</keyword>
<dbReference type="PROSITE" id="PS51078">
    <property type="entry name" value="ICLR_ED"/>
    <property type="match status" value="1"/>
</dbReference>
<evidence type="ECO:0000256" key="1">
    <source>
        <dbReference type="ARBA" id="ARBA00023015"/>
    </source>
</evidence>
<feature type="domain" description="HTH iclR-type" evidence="4">
    <location>
        <begin position="12"/>
        <end position="72"/>
    </location>
</feature>
<evidence type="ECO:0000259" key="4">
    <source>
        <dbReference type="PROSITE" id="PS51077"/>
    </source>
</evidence>
<dbReference type="EMBL" id="JBFSHR010000006">
    <property type="protein sequence ID" value="MEX6428784.1"/>
    <property type="molecule type" value="Genomic_DNA"/>
</dbReference>
<comment type="caution">
    <text evidence="6">The sequence shown here is derived from an EMBL/GenBank/DDBJ whole genome shotgun (WGS) entry which is preliminary data.</text>
</comment>
<organism evidence="6 7">
    <name type="scientific">Ferrimicrobium acidiphilum</name>
    <dbReference type="NCBI Taxonomy" id="121039"/>
    <lineage>
        <taxon>Bacteria</taxon>
        <taxon>Bacillati</taxon>
        <taxon>Actinomycetota</taxon>
        <taxon>Acidimicrobiia</taxon>
        <taxon>Acidimicrobiales</taxon>
        <taxon>Acidimicrobiaceae</taxon>
        <taxon>Ferrimicrobium</taxon>
    </lineage>
</organism>
<dbReference type="SUPFAM" id="SSF46785">
    <property type="entry name" value="Winged helix' DNA-binding domain"/>
    <property type="match status" value="1"/>
</dbReference>
<dbReference type="Pfam" id="PF09339">
    <property type="entry name" value="HTH_IclR"/>
    <property type="match status" value="1"/>
</dbReference>
<evidence type="ECO:0000259" key="5">
    <source>
        <dbReference type="PROSITE" id="PS51078"/>
    </source>
</evidence>
<dbReference type="RefSeq" id="WP_298385094.1">
    <property type="nucleotide sequence ID" value="NZ_JBFSHR010000006.1"/>
</dbReference>
<dbReference type="Gene3D" id="1.10.10.10">
    <property type="entry name" value="Winged helix-like DNA-binding domain superfamily/Winged helix DNA-binding domain"/>
    <property type="match status" value="1"/>
</dbReference>
<evidence type="ECO:0000256" key="3">
    <source>
        <dbReference type="ARBA" id="ARBA00023163"/>
    </source>
</evidence>
<accession>A0ABV3Y0N6</accession>
<dbReference type="PANTHER" id="PTHR30136">
    <property type="entry name" value="HELIX-TURN-HELIX TRANSCRIPTIONAL REGULATOR, ICLR FAMILY"/>
    <property type="match status" value="1"/>
</dbReference>
<dbReference type="InterPro" id="IPR036390">
    <property type="entry name" value="WH_DNA-bd_sf"/>
</dbReference>
<dbReference type="PROSITE" id="PS51077">
    <property type="entry name" value="HTH_ICLR"/>
    <property type="match status" value="1"/>
</dbReference>
<dbReference type="SUPFAM" id="SSF55781">
    <property type="entry name" value="GAF domain-like"/>
    <property type="match status" value="1"/>
</dbReference>
<reference evidence="6 7" key="1">
    <citation type="submission" date="2024-07" db="EMBL/GenBank/DDBJ databases">
        <title>Draft Genome Sequence of Ferrimicrobium acidiphilum Strain YE2023, Isolated from a Pulp of Bioleach Reactor.</title>
        <authorList>
            <person name="Elkina Y.A."/>
            <person name="Bulaeva A.G."/>
            <person name="Beletsky A.V."/>
            <person name="Mardanov A.V."/>
        </authorList>
    </citation>
    <scope>NUCLEOTIDE SEQUENCE [LARGE SCALE GENOMIC DNA]</scope>
    <source>
        <strain evidence="6 7">YE2023</strain>
    </source>
</reference>
<dbReference type="InterPro" id="IPR029016">
    <property type="entry name" value="GAF-like_dom_sf"/>
</dbReference>
<protein>
    <submittedName>
        <fullName evidence="6">IclR family transcriptional regulator C-terminal domain-containing protein</fullName>
    </submittedName>
</protein>
<name>A0ABV3Y0N6_9ACTN</name>
<dbReference type="InterPro" id="IPR014757">
    <property type="entry name" value="Tscrpt_reg_IclR_C"/>
</dbReference>
<dbReference type="SMART" id="SM00346">
    <property type="entry name" value="HTH_ICLR"/>
    <property type="match status" value="1"/>
</dbReference>
<dbReference type="Proteomes" id="UP001560267">
    <property type="component" value="Unassembled WGS sequence"/>
</dbReference>
<gene>
    <name evidence="6" type="ORF">AB6A68_02880</name>
</gene>
<keyword evidence="2" id="KW-0238">DNA-binding</keyword>
<dbReference type="NCBIfam" id="TIGR02431">
    <property type="entry name" value="pcaR_pcaU"/>
    <property type="match status" value="1"/>
</dbReference>
<dbReference type="InterPro" id="IPR050707">
    <property type="entry name" value="HTH_MetabolicPath_Reg"/>
</dbReference>
<dbReference type="Pfam" id="PF01614">
    <property type="entry name" value="IclR_C"/>
    <property type="match status" value="1"/>
</dbReference>
<evidence type="ECO:0000313" key="6">
    <source>
        <dbReference type="EMBL" id="MEX6428784.1"/>
    </source>
</evidence>
<sequence>MEGPDTRNSDFVRSLAKGLEVISSFGPERKEATVSEVATVTGLSRAATRRMLLTLVELGYATTDGRVFWLTPRILKLGYAYLSSQSLTEIAENHVQNLVAQVHESSSLGVLDEFDIVYVVRVPTKKIMRASISVGTRFPAFATSMGRVLLAQLESADLDAFLESAKLEPLTQRTVTDRDQLREILTQISTQDYALTDQELEDGLRSIAVPIRDTQGRAIAALNVSSSAIVGDPADLIARFLEPLRTTARLIEHDLALATGRRHPSNARF</sequence>